<feature type="transmembrane region" description="Helical" evidence="1">
    <location>
        <begin position="107"/>
        <end position="125"/>
    </location>
</feature>
<dbReference type="EMBL" id="FPAJ01000002">
    <property type="protein sequence ID" value="SFS74946.1"/>
    <property type="molecule type" value="Genomic_DNA"/>
</dbReference>
<evidence type="ECO:0000313" key="3">
    <source>
        <dbReference type="Proteomes" id="UP000199239"/>
    </source>
</evidence>
<gene>
    <name evidence="2" type="ORF">SAMN04488040_1856</name>
</gene>
<keyword evidence="1" id="KW-0812">Transmembrane</keyword>
<protein>
    <submittedName>
        <fullName evidence="2">Holin of 3TMs, for gene-transfer release</fullName>
    </submittedName>
</protein>
<evidence type="ECO:0000313" key="2">
    <source>
        <dbReference type="EMBL" id="SFS74946.1"/>
    </source>
</evidence>
<keyword evidence="1" id="KW-1133">Transmembrane helix</keyword>
<keyword evidence="1" id="KW-0472">Membrane</keyword>
<dbReference type="InterPro" id="IPR021497">
    <property type="entry name" value="GTA_holin_3TM"/>
</dbReference>
<keyword evidence="3" id="KW-1185">Reference proteome</keyword>
<reference evidence="3" key="1">
    <citation type="submission" date="2016-10" db="EMBL/GenBank/DDBJ databases">
        <authorList>
            <person name="Varghese N."/>
            <person name="Submissions S."/>
        </authorList>
    </citation>
    <scope>NUCLEOTIDE SEQUENCE [LARGE SCALE GENOMIC DNA]</scope>
    <source>
        <strain evidence="3">DSM 23422</strain>
    </source>
</reference>
<dbReference type="Proteomes" id="UP000199239">
    <property type="component" value="Unassembled WGS sequence"/>
</dbReference>
<sequence>MGMIDKVIGLVFGNSGEMVRDTVEVFRENAEKGAQRSAAAQDQAMAQYAAEFAIERKGGFDRFMDGLNRVPRPALALGTLGLFVAAMVNPIWFAARMQGIALVPEPLWWLLGVIVSFYFGARHQVKTQEFQRSIVRTIAQVPQVVGNIRSINKLRHDSVQVAATGQDAALSLAVIEDAENPALEDWRKAAG</sequence>
<dbReference type="OrthoDB" id="7355053at2"/>
<dbReference type="AlphaFoldDB" id="A0A1I6SD99"/>
<dbReference type="STRING" id="394264.SAMN04488040_1856"/>
<proteinExistence type="predicted"/>
<organism evidence="2 3">
    <name type="scientific">Sulfitobacter marinus</name>
    <dbReference type="NCBI Taxonomy" id="394264"/>
    <lineage>
        <taxon>Bacteria</taxon>
        <taxon>Pseudomonadati</taxon>
        <taxon>Pseudomonadota</taxon>
        <taxon>Alphaproteobacteria</taxon>
        <taxon>Rhodobacterales</taxon>
        <taxon>Roseobacteraceae</taxon>
        <taxon>Sulfitobacter</taxon>
    </lineage>
</organism>
<accession>A0A1I6SD99</accession>
<feature type="transmembrane region" description="Helical" evidence="1">
    <location>
        <begin position="74"/>
        <end position="95"/>
    </location>
</feature>
<evidence type="ECO:0000256" key="1">
    <source>
        <dbReference type="SAM" id="Phobius"/>
    </source>
</evidence>
<name>A0A1I6SD99_9RHOB</name>
<dbReference type="RefSeq" id="WP_093916016.1">
    <property type="nucleotide sequence ID" value="NZ_FPAJ01000002.1"/>
</dbReference>
<dbReference type="Pfam" id="PF11351">
    <property type="entry name" value="GTA_holin_3TM"/>
    <property type="match status" value="1"/>
</dbReference>